<dbReference type="PANTHER" id="PTHR43876:SF25">
    <property type="entry name" value="MONOOXYGENASE NMA2164"/>
    <property type="match status" value="1"/>
</dbReference>
<dbReference type="Gene3D" id="3.30.9.10">
    <property type="entry name" value="D-Amino Acid Oxidase, subunit A, domain 2"/>
    <property type="match status" value="1"/>
</dbReference>
<protein>
    <submittedName>
        <fullName evidence="9">Ubiquinone biosynthesis UbiH/UbiF/VisC/COQ6 family hydroxylase</fullName>
    </submittedName>
</protein>
<dbReference type="InterPro" id="IPR036188">
    <property type="entry name" value="FAD/NAD-bd_sf"/>
</dbReference>
<evidence type="ECO:0000259" key="8">
    <source>
        <dbReference type="Pfam" id="PF01494"/>
    </source>
</evidence>
<dbReference type="Proteomes" id="UP000247811">
    <property type="component" value="Unassembled WGS sequence"/>
</dbReference>
<dbReference type="RefSeq" id="WP_110402016.1">
    <property type="nucleotide sequence ID" value="NZ_QJJS01000019.1"/>
</dbReference>
<evidence type="ECO:0000256" key="6">
    <source>
        <dbReference type="ARBA" id="ARBA00023002"/>
    </source>
</evidence>
<dbReference type="UniPathway" id="UPA00232"/>
<evidence type="ECO:0000256" key="5">
    <source>
        <dbReference type="ARBA" id="ARBA00022827"/>
    </source>
</evidence>
<keyword evidence="4" id="KW-0285">Flavoprotein</keyword>
<feature type="domain" description="FAD-binding" evidence="8">
    <location>
        <begin position="13"/>
        <end position="90"/>
    </location>
</feature>
<evidence type="ECO:0000313" key="9">
    <source>
        <dbReference type="EMBL" id="PXW93530.1"/>
    </source>
</evidence>
<dbReference type="SUPFAM" id="SSF51905">
    <property type="entry name" value="FAD/NAD(P)-binding domain"/>
    <property type="match status" value="1"/>
</dbReference>
<reference evidence="9 10" key="1">
    <citation type="submission" date="2018-05" db="EMBL/GenBank/DDBJ databases">
        <title>Genomic Encyclopedia of Type Strains, Phase IV (KMG-IV): sequencing the most valuable type-strain genomes for metagenomic binning, comparative biology and taxonomic classification.</title>
        <authorList>
            <person name="Goeker M."/>
        </authorList>
    </citation>
    <scope>NUCLEOTIDE SEQUENCE [LARGE SCALE GENOMIC DNA]</scope>
    <source>
        <strain evidence="9 10">DSM 566</strain>
    </source>
</reference>
<dbReference type="NCBIfam" id="TIGR01988">
    <property type="entry name" value="Ubi-OHases"/>
    <property type="match status" value="1"/>
</dbReference>
<proteinExistence type="inferred from homology"/>
<evidence type="ECO:0000256" key="2">
    <source>
        <dbReference type="ARBA" id="ARBA00004749"/>
    </source>
</evidence>
<keyword evidence="6" id="KW-0560">Oxidoreductase</keyword>
<keyword evidence="10" id="KW-1185">Reference proteome</keyword>
<organism evidence="9 10">
    <name type="scientific">Sphaerotilus hippei</name>
    <dbReference type="NCBI Taxonomy" id="744406"/>
    <lineage>
        <taxon>Bacteria</taxon>
        <taxon>Pseudomonadati</taxon>
        <taxon>Pseudomonadota</taxon>
        <taxon>Betaproteobacteria</taxon>
        <taxon>Burkholderiales</taxon>
        <taxon>Sphaerotilaceae</taxon>
        <taxon>Sphaerotilus</taxon>
    </lineage>
</organism>
<comment type="cofactor">
    <cofactor evidence="1">
        <name>FAD</name>
        <dbReference type="ChEBI" id="CHEBI:57692"/>
    </cofactor>
</comment>
<dbReference type="InterPro" id="IPR002938">
    <property type="entry name" value="FAD-bd"/>
</dbReference>
<keyword evidence="9" id="KW-0830">Ubiquinone</keyword>
<dbReference type="GO" id="GO:0071949">
    <property type="term" value="F:FAD binding"/>
    <property type="evidence" value="ECO:0007669"/>
    <property type="project" value="InterPro"/>
</dbReference>
<dbReference type="InterPro" id="IPR051205">
    <property type="entry name" value="UbiH/COQ6_monooxygenase"/>
</dbReference>
<evidence type="ECO:0000313" key="10">
    <source>
        <dbReference type="Proteomes" id="UP000247811"/>
    </source>
</evidence>
<dbReference type="Gene3D" id="3.50.50.60">
    <property type="entry name" value="FAD/NAD(P)-binding domain"/>
    <property type="match status" value="2"/>
</dbReference>
<dbReference type="AlphaFoldDB" id="A0A318GY51"/>
<dbReference type="GO" id="GO:0016705">
    <property type="term" value="F:oxidoreductase activity, acting on paired donors, with incorporation or reduction of molecular oxygen"/>
    <property type="evidence" value="ECO:0007669"/>
    <property type="project" value="InterPro"/>
</dbReference>
<dbReference type="Pfam" id="PF01494">
    <property type="entry name" value="FAD_binding_3"/>
    <property type="match status" value="2"/>
</dbReference>
<evidence type="ECO:0000256" key="4">
    <source>
        <dbReference type="ARBA" id="ARBA00022630"/>
    </source>
</evidence>
<dbReference type="OrthoDB" id="9769565at2"/>
<feature type="domain" description="FAD-binding" evidence="8">
    <location>
        <begin position="140"/>
        <end position="339"/>
    </location>
</feature>
<dbReference type="PANTHER" id="PTHR43876">
    <property type="entry name" value="UBIQUINONE BIOSYNTHESIS MONOOXYGENASE COQ6, MITOCHONDRIAL"/>
    <property type="match status" value="1"/>
</dbReference>
<name>A0A318GY51_9BURK</name>
<dbReference type="PRINTS" id="PR00420">
    <property type="entry name" value="RNGMNOXGNASE"/>
</dbReference>
<accession>A0A318GY51</accession>
<comment type="pathway">
    <text evidence="2">Cofactor biosynthesis; ubiquinone biosynthesis.</text>
</comment>
<gene>
    <name evidence="9" type="ORF">C7444_11941</name>
</gene>
<comment type="caution">
    <text evidence="9">The sequence shown here is derived from an EMBL/GenBank/DDBJ whole genome shotgun (WGS) entry which is preliminary data.</text>
</comment>
<keyword evidence="5" id="KW-0274">FAD</keyword>
<comment type="similarity">
    <text evidence="3">Belongs to the UbiH/COQ6 family.</text>
</comment>
<dbReference type="InterPro" id="IPR010971">
    <property type="entry name" value="UbiH/COQ6"/>
</dbReference>
<evidence type="ECO:0000256" key="3">
    <source>
        <dbReference type="ARBA" id="ARBA00005349"/>
    </source>
</evidence>
<dbReference type="GO" id="GO:0006744">
    <property type="term" value="P:ubiquinone biosynthetic process"/>
    <property type="evidence" value="ECO:0007669"/>
    <property type="project" value="UniProtKB-UniPathway"/>
</dbReference>
<keyword evidence="7" id="KW-0503">Monooxygenase</keyword>
<dbReference type="EMBL" id="QJJS01000019">
    <property type="protein sequence ID" value="PXW93530.1"/>
    <property type="molecule type" value="Genomic_DNA"/>
</dbReference>
<dbReference type="GO" id="GO:0004497">
    <property type="term" value="F:monooxygenase activity"/>
    <property type="evidence" value="ECO:0007669"/>
    <property type="project" value="UniProtKB-KW"/>
</dbReference>
<sequence length="395" mass="42199">MSSTASFTAGPALDVCIRGGGAVGTSLALALSRQGLQVGLVAPPAPRTGTGDLRAYALNAGSVALLQSLRVWDALPDTARTPVDEMRVHGDERGQLGFSAWQQQVDHLAWIVDAAALDRVLGEALRYAPHVQRLDEAAPAALLAVCEGRASATREALGAGYEARPYGHTAIAARLVCDLPHRATAWQWFRSPDILALLPFDQPEPGRSFGLVWSLPQAQAEALLADDDRSFEARLNLAVQEGLAHQGLDAAETLGTLQLASARAGWPLMIANAQRWSGDGWVLVGDAAHAVHPLSGQGLNLGLGDVSCLVRVIAQARRSTPWRSPGDARVLRRYARERRLPTLAMGGLTDGLLNLFATPAGPLKELRNHGMDLIHRLGPLKRWLGHQALDSSPPR</sequence>
<evidence type="ECO:0000256" key="7">
    <source>
        <dbReference type="ARBA" id="ARBA00023033"/>
    </source>
</evidence>
<evidence type="ECO:0000256" key="1">
    <source>
        <dbReference type="ARBA" id="ARBA00001974"/>
    </source>
</evidence>